<dbReference type="Proteomes" id="UP000076584">
    <property type="component" value="Unassembled WGS sequence"/>
</dbReference>
<feature type="non-terminal residue" evidence="2">
    <location>
        <position position="333"/>
    </location>
</feature>
<feature type="non-terminal residue" evidence="2">
    <location>
        <position position="1"/>
    </location>
</feature>
<evidence type="ECO:0000256" key="1">
    <source>
        <dbReference type="SAM" id="MobiDB-lite"/>
    </source>
</evidence>
<evidence type="ECO:0000313" key="2">
    <source>
        <dbReference type="EMBL" id="KZL71807.1"/>
    </source>
</evidence>
<sequence>LRRVSLSNPRAPLVAPSWPRRPPSPLRRRRRSPPRRRPLRRRRPRSPRRRRLPPPRRPPPRRRPRSPRRRRPPRPLLPRRLPPRRKRRSPPPRRPLLRSLPRRRSLLFSARPRLVVSPRLRRRLPPPRRRPRSPRRRRLPLPRRLLPRRRRRPRRRPPRRRRPRLRLPPPPHKRRPSIQPIFTMMQCRICSTFTQQMFGVTNLLQRRSRESRFFTGKGQRAGMVGGKPTREGKRDAFLSCVFYYNLLLLRCVRARVSRVSGLRERDGSDRVDTGLLVSFEIFASCVRPMLASDLGSVTTYRGGVSSACATGTLPTTVTIARAIYQRREPFHCS</sequence>
<feature type="region of interest" description="Disordered" evidence="1">
    <location>
        <begin position="1"/>
        <end position="104"/>
    </location>
</feature>
<feature type="compositionally biased region" description="Basic residues" evidence="1">
    <location>
        <begin position="119"/>
        <end position="176"/>
    </location>
</feature>
<proteinExistence type="predicted"/>
<reference evidence="2 3" key="1">
    <citation type="submission" date="2015-06" db="EMBL/GenBank/DDBJ databases">
        <title>Survival trade-offs in plant roots during colonization by closely related pathogenic and mutualistic fungi.</title>
        <authorList>
            <person name="Hacquard S."/>
            <person name="Kracher B."/>
            <person name="Hiruma K."/>
            <person name="Weinman A."/>
            <person name="Muench P."/>
            <person name="Garrido Oter R."/>
            <person name="Ver Loren van Themaat E."/>
            <person name="Dallerey J.-F."/>
            <person name="Damm U."/>
            <person name="Henrissat B."/>
            <person name="Lespinet O."/>
            <person name="Thon M."/>
            <person name="Kemen E."/>
            <person name="McHardy A.C."/>
            <person name="Schulze-Lefert P."/>
            <person name="O'Connell R.J."/>
        </authorList>
    </citation>
    <scope>NUCLEOTIDE SEQUENCE [LARGE SCALE GENOMIC DNA]</scope>
    <source>
        <strain evidence="2 3">MAFF 238704</strain>
    </source>
</reference>
<feature type="compositionally biased region" description="Basic residues" evidence="1">
    <location>
        <begin position="26"/>
        <end position="73"/>
    </location>
</feature>
<feature type="compositionally biased region" description="Basic residues" evidence="1">
    <location>
        <begin position="81"/>
        <end position="91"/>
    </location>
</feature>
<dbReference type="EMBL" id="LFIW01002399">
    <property type="protein sequence ID" value="KZL71807.1"/>
    <property type="molecule type" value="Genomic_DNA"/>
</dbReference>
<organism evidence="2 3">
    <name type="scientific">Colletotrichum incanum</name>
    <name type="common">Soybean anthracnose fungus</name>
    <dbReference type="NCBI Taxonomy" id="1573173"/>
    <lineage>
        <taxon>Eukaryota</taxon>
        <taxon>Fungi</taxon>
        <taxon>Dikarya</taxon>
        <taxon>Ascomycota</taxon>
        <taxon>Pezizomycotina</taxon>
        <taxon>Sordariomycetes</taxon>
        <taxon>Hypocreomycetidae</taxon>
        <taxon>Glomerellales</taxon>
        <taxon>Glomerellaceae</taxon>
        <taxon>Colletotrichum</taxon>
        <taxon>Colletotrichum spaethianum species complex</taxon>
    </lineage>
</organism>
<name>A0A161YGM7_COLIC</name>
<evidence type="ECO:0000313" key="3">
    <source>
        <dbReference type="Proteomes" id="UP000076584"/>
    </source>
</evidence>
<gene>
    <name evidence="2" type="ORF">CI238_02413</name>
</gene>
<comment type="caution">
    <text evidence="2">The sequence shown here is derived from an EMBL/GenBank/DDBJ whole genome shotgun (WGS) entry which is preliminary data.</text>
</comment>
<accession>A0A161YGM7</accession>
<protein>
    <submittedName>
        <fullName evidence="2">Uncharacterized protein</fullName>
    </submittedName>
</protein>
<dbReference type="AlphaFoldDB" id="A0A161YGM7"/>
<feature type="region of interest" description="Disordered" evidence="1">
    <location>
        <begin position="118"/>
        <end position="177"/>
    </location>
</feature>
<keyword evidence="3" id="KW-1185">Reference proteome</keyword>